<evidence type="ECO:0000313" key="2">
    <source>
        <dbReference type="EMBL" id="QRV13579.1"/>
    </source>
</evidence>
<keyword evidence="1" id="KW-1133">Transmembrane helix</keyword>
<proteinExistence type="predicted"/>
<organism evidence="2 3">
    <name type="scientific">Haloterrigena salifodinae</name>
    <dbReference type="NCBI Taxonomy" id="2675099"/>
    <lineage>
        <taxon>Archaea</taxon>
        <taxon>Methanobacteriati</taxon>
        <taxon>Methanobacteriota</taxon>
        <taxon>Stenosarchaea group</taxon>
        <taxon>Halobacteria</taxon>
        <taxon>Halobacteriales</taxon>
        <taxon>Natrialbaceae</taxon>
        <taxon>Haloterrigena</taxon>
    </lineage>
</organism>
<evidence type="ECO:0000313" key="3">
    <source>
        <dbReference type="Proteomes" id="UP000637819"/>
    </source>
</evidence>
<dbReference type="EMBL" id="CP069188">
    <property type="protein sequence ID" value="QRV13579.1"/>
    <property type="molecule type" value="Genomic_DNA"/>
</dbReference>
<protein>
    <submittedName>
        <fullName evidence="2">Uncharacterized protein</fullName>
    </submittedName>
</protein>
<keyword evidence="1" id="KW-0812">Transmembrane</keyword>
<keyword evidence="1" id="KW-0472">Membrane</keyword>
<gene>
    <name evidence="2" type="ORF">JMJ58_11455</name>
</gene>
<dbReference type="GeneID" id="62875749"/>
<reference evidence="2 3" key="1">
    <citation type="submission" date="2021-01" db="EMBL/GenBank/DDBJ databases">
        <title>Genome Sequence and Methylation Pattern of Haloterrigena salifodinae BOL5-1, An Extremely Halophilic Archaeon from a Bolivian Salt Mine.</title>
        <authorList>
            <person name="DasSarma P."/>
            <person name="Anton B.P."/>
            <person name="DasSarma S.L."/>
            <person name="von Ehrenheim H.A.L."/>
            <person name="Martinez F.L."/>
            <person name="Guzman D."/>
            <person name="Roberts R.J."/>
            <person name="DasSarma S."/>
        </authorList>
    </citation>
    <scope>NUCLEOTIDE SEQUENCE [LARGE SCALE GENOMIC DNA]</scope>
    <source>
        <strain evidence="2 3">BOL5-1</strain>
    </source>
</reference>
<accession>A0A8T8DVN2</accession>
<dbReference type="OrthoDB" id="187660at2157"/>
<sequence>MERFVRLIVAGGLVLVGALWLVDLFARGSPQWLVGIVLAILGFVGVMSGIFSELESGAFSVE</sequence>
<name>A0A8T8DVN2_9EURY</name>
<evidence type="ECO:0000256" key="1">
    <source>
        <dbReference type="SAM" id="Phobius"/>
    </source>
</evidence>
<feature type="transmembrane region" description="Helical" evidence="1">
    <location>
        <begin position="32"/>
        <end position="51"/>
    </location>
</feature>
<dbReference type="AlphaFoldDB" id="A0A8T8DVN2"/>
<keyword evidence="3" id="KW-1185">Reference proteome</keyword>
<feature type="transmembrane region" description="Helical" evidence="1">
    <location>
        <begin position="7"/>
        <end position="26"/>
    </location>
</feature>
<dbReference type="Proteomes" id="UP000637819">
    <property type="component" value="Chromosome"/>
</dbReference>
<dbReference type="KEGG" id="hsal:JMJ58_11455"/>
<dbReference type="RefSeq" id="WP_204746593.1">
    <property type="nucleotide sequence ID" value="NZ_CP069188.1"/>
</dbReference>